<dbReference type="GO" id="GO:0000976">
    <property type="term" value="F:transcription cis-regulatory region binding"/>
    <property type="evidence" value="ECO:0007669"/>
    <property type="project" value="TreeGrafter"/>
</dbReference>
<dbReference type="PANTHER" id="PTHR30055:SF228">
    <property type="entry name" value="TRANSCRIPTIONAL REGULATOR-RELATED"/>
    <property type="match status" value="1"/>
</dbReference>
<dbReference type="PROSITE" id="PS50977">
    <property type="entry name" value="HTH_TETR_2"/>
    <property type="match status" value="1"/>
</dbReference>
<dbReference type="AlphaFoldDB" id="A0A6M7WKQ6"/>
<dbReference type="PRINTS" id="PR00455">
    <property type="entry name" value="HTHTETR"/>
</dbReference>
<dbReference type="PANTHER" id="PTHR30055">
    <property type="entry name" value="HTH-TYPE TRANSCRIPTIONAL REGULATOR RUTR"/>
    <property type="match status" value="1"/>
</dbReference>
<evidence type="ECO:0000313" key="9">
    <source>
        <dbReference type="Proteomes" id="UP000503017"/>
    </source>
</evidence>
<dbReference type="InterPro" id="IPR050109">
    <property type="entry name" value="HTH-type_TetR-like_transc_reg"/>
</dbReference>
<organism evidence="8 9">
    <name type="scientific">Mesorhizobium loti R88b</name>
    <dbReference type="NCBI Taxonomy" id="935548"/>
    <lineage>
        <taxon>Bacteria</taxon>
        <taxon>Pseudomonadati</taxon>
        <taxon>Pseudomonadota</taxon>
        <taxon>Alphaproteobacteria</taxon>
        <taxon>Hyphomicrobiales</taxon>
        <taxon>Phyllobacteriaceae</taxon>
        <taxon>Mesorhizobium</taxon>
    </lineage>
</organism>
<evidence type="ECO:0000256" key="1">
    <source>
        <dbReference type="ARBA" id="ARBA00022491"/>
    </source>
</evidence>
<keyword evidence="3 5" id="KW-0238">DNA-binding</keyword>
<proteinExistence type="predicted"/>
<dbReference type="Pfam" id="PF00440">
    <property type="entry name" value="TetR_N"/>
    <property type="match status" value="1"/>
</dbReference>
<dbReference type="InterPro" id="IPR009057">
    <property type="entry name" value="Homeodomain-like_sf"/>
</dbReference>
<evidence type="ECO:0000256" key="2">
    <source>
        <dbReference type="ARBA" id="ARBA00023015"/>
    </source>
</evidence>
<name>A0A6M7WKQ6_RHILI</name>
<dbReference type="InterPro" id="IPR001647">
    <property type="entry name" value="HTH_TetR"/>
</dbReference>
<evidence type="ECO:0000256" key="4">
    <source>
        <dbReference type="ARBA" id="ARBA00023163"/>
    </source>
</evidence>
<feature type="region of interest" description="Disordered" evidence="6">
    <location>
        <begin position="1"/>
        <end position="25"/>
    </location>
</feature>
<dbReference type="InterPro" id="IPR023772">
    <property type="entry name" value="DNA-bd_HTH_TetR-type_CS"/>
</dbReference>
<feature type="DNA-binding region" description="H-T-H motif" evidence="5">
    <location>
        <begin position="47"/>
        <end position="66"/>
    </location>
</feature>
<dbReference type="PROSITE" id="PS01081">
    <property type="entry name" value="HTH_TETR_1"/>
    <property type="match status" value="1"/>
</dbReference>
<keyword evidence="4" id="KW-0804">Transcription</keyword>
<dbReference type="Proteomes" id="UP000503017">
    <property type="component" value="Chromosome"/>
</dbReference>
<keyword evidence="1" id="KW-0678">Repressor</keyword>
<gene>
    <name evidence="8" type="ORF">EB235_01685</name>
</gene>
<dbReference type="SUPFAM" id="SSF46689">
    <property type="entry name" value="Homeodomain-like"/>
    <property type="match status" value="1"/>
</dbReference>
<evidence type="ECO:0000256" key="6">
    <source>
        <dbReference type="SAM" id="MobiDB-lite"/>
    </source>
</evidence>
<sequence length="224" mass="24427">MPDSADPAPMNAPSRRRFRREGEERRRQDLIEATLDSVAEHGLQGATLRTIALRAGVTAGLIRHYFPSKEELLQEAYAALMGRMTEQAKAALVMEDASPRQRLAAFVTANLNAPIIDARVFSLWATFIGRAGADPALARAHREGYLGFRNEVEAVVAEVLAAEHREPDANQLRHHAIAINAIIDGLWVEGCLAGEMFSPGELAAIGIKTIEAELSLAPERGENQ</sequence>
<reference evidence="8 9" key="1">
    <citation type="submission" date="2018-10" db="EMBL/GenBank/DDBJ databases">
        <authorList>
            <person name="Perry B.J."/>
            <person name="Sullivan J.T."/>
            <person name="Murphy R.J.T."/>
            <person name="Ramsay J.P."/>
            <person name="Ronson C.W."/>
        </authorList>
    </citation>
    <scope>NUCLEOTIDE SEQUENCE [LARGE SCALE GENOMIC DNA]</scope>
    <source>
        <strain evidence="8 9">R88b</strain>
    </source>
</reference>
<evidence type="ECO:0000313" key="8">
    <source>
        <dbReference type="EMBL" id="QKD00338.1"/>
    </source>
</evidence>
<dbReference type="GO" id="GO:0003700">
    <property type="term" value="F:DNA-binding transcription factor activity"/>
    <property type="evidence" value="ECO:0007669"/>
    <property type="project" value="TreeGrafter"/>
</dbReference>
<dbReference type="Gene3D" id="1.10.357.10">
    <property type="entry name" value="Tetracycline Repressor, domain 2"/>
    <property type="match status" value="1"/>
</dbReference>
<feature type="domain" description="HTH tetR-type" evidence="7">
    <location>
        <begin position="24"/>
        <end position="84"/>
    </location>
</feature>
<evidence type="ECO:0000259" key="7">
    <source>
        <dbReference type="PROSITE" id="PS50977"/>
    </source>
</evidence>
<dbReference type="InterPro" id="IPR039538">
    <property type="entry name" value="BetI_C"/>
</dbReference>
<evidence type="ECO:0000256" key="5">
    <source>
        <dbReference type="PROSITE-ProRule" id="PRU00335"/>
    </source>
</evidence>
<dbReference type="EMBL" id="CP033367">
    <property type="protein sequence ID" value="QKD00338.1"/>
    <property type="molecule type" value="Genomic_DNA"/>
</dbReference>
<dbReference type="InterPro" id="IPR036271">
    <property type="entry name" value="Tet_transcr_reg_TetR-rel_C_sf"/>
</dbReference>
<accession>A0A6M7WKQ6</accession>
<dbReference type="SUPFAM" id="SSF48498">
    <property type="entry name" value="Tetracyclin repressor-like, C-terminal domain"/>
    <property type="match status" value="1"/>
</dbReference>
<protein>
    <submittedName>
        <fullName evidence="8">TetR family transcriptional regulator</fullName>
    </submittedName>
</protein>
<keyword evidence="2" id="KW-0805">Transcription regulation</keyword>
<dbReference type="Pfam" id="PF13977">
    <property type="entry name" value="TetR_C_6"/>
    <property type="match status" value="1"/>
</dbReference>
<evidence type="ECO:0000256" key="3">
    <source>
        <dbReference type="ARBA" id="ARBA00023125"/>
    </source>
</evidence>